<evidence type="ECO:0008006" key="3">
    <source>
        <dbReference type="Google" id="ProtNLM"/>
    </source>
</evidence>
<comment type="caution">
    <text evidence="1">The sequence shown here is derived from an EMBL/GenBank/DDBJ whole genome shotgun (WGS) entry which is preliminary data.</text>
</comment>
<protein>
    <recommendedName>
        <fullName evidence="3">Phosphoribosyltransferase domain-containing protein</fullName>
    </recommendedName>
</protein>
<accession>A0A1F5C9W9</accession>
<dbReference type="InterPro" id="IPR000836">
    <property type="entry name" value="PRTase_dom"/>
</dbReference>
<gene>
    <name evidence="1" type="ORF">A3I30_03985</name>
</gene>
<dbReference type="Proteomes" id="UP000177197">
    <property type="component" value="Unassembled WGS sequence"/>
</dbReference>
<organism evidence="1 2">
    <name type="scientific">Candidatus Azambacteria bacterium RIFCSPLOWO2_02_FULL_44_14</name>
    <dbReference type="NCBI Taxonomy" id="1797306"/>
    <lineage>
        <taxon>Bacteria</taxon>
        <taxon>Candidatus Azamiibacteriota</taxon>
    </lineage>
</organism>
<dbReference type="SUPFAM" id="SSF53271">
    <property type="entry name" value="PRTase-like"/>
    <property type="match status" value="1"/>
</dbReference>
<dbReference type="CDD" id="cd06223">
    <property type="entry name" value="PRTases_typeI"/>
    <property type="match status" value="1"/>
</dbReference>
<proteinExistence type="predicted"/>
<dbReference type="InterPro" id="IPR029057">
    <property type="entry name" value="PRTase-like"/>
</dbReference>
<dbReference type="AlphaFoldDB" id="A0A1F5C9W9"/>
<evidence type="ECO:0000313" key="2">
    <source>
        <dbReference type="Proteomes" id="UP000177197"/>
    </source>
</evidence>
<dbReference type="Gene3D" id="3.40.50.2020">
    <property type="match status" value="2"/>
</dbReference>
<reference evidence="1 2" key="1">
    <citation type="journal article" date="2016" name="Nat. Commun.">
        <title>Thousands of microbial genomes shed light on interconnected biogeochemical processes in an aquifer system.</title>
        <authorList>
            <person name="Anantharaman K."/>
            <person name="Brown C.T."/>
            <person name="Hug L.A."/>
            <person name="Sharon I."/>
            <person name="Castelle C.J."/>
            <person name="Probst A.J."/>
            <person name="Thomas B.C."/>
            <person name="Singh A."/>
            <person name="Wilkins M.J."/>
            <person name="Karaoz U."/>
            <person name="Brodie E.L."/>
            <person name="Williams K.H."/>
            <person name="Hubbard S.S."/>
            <person name="Banfield J.F."/>
        </authorList>
    </citation>
    <scope>NUCLEOTIDE SEQUENCE [LARGE SCALE GENOMIC DNA]</scope>
</reference>
<sequence>MLRDYERERKNLYYTWSAFDHDTRRFVNEVREKGLVFNGVCGMPRGGLILAVCLSHHLGIPLLYHSFDADTLIVDDIVDSGSTSAPFFGKNYIFALWFNPRRSKIVTPNMWYHEKPEDQFIIFPWEAES</sequence>
<name>A0A1F5C9W9_9BACT</name>
<evidence type="ECO:0000313" key="1">
    <source>
        <dbReference type="EMBL" id="OGD39660.1"/>
    </source>
</evidence>
<dbReference type="EMBL" id="MEYV01000022">
    <property type="protein sequence ID" value="OGD39660.1"/>
    <property type="molecule type" value="Genomic_DNA"/>
</dbReference>